<name>A0ABP9L748_9ACTN</name>
<evidence type="ECO:0000313" key="1">
    <source>
        <dbReference type="EMBL" id="GAA5070374.1"/>
    </source>
</evidence>
<dbReference type="RefSeq" id="WP_345670784.1">
    <property type="nucleotide sequence ID" value="NZ_BAABKC010000087.1"/>
</dbReference>
<organism evidence="1 2">
    <name type="scientific">Streptomyces similanensis</name>
    <dbReference type="NCBI Taxonomy" id="1274988"/>
    <lineage>
        <taxon>Bacteria</taxon>
        <taxon>Bacillati</taxon>
        <taxon>Actinomycetota</taxon>
        <taxon>Actinomycetes</taxon>
        <taxon>Kitasatosporales</taxon>
        <taxon>Streptomycetaceae</taxon>
        <taxon>Streptomyces</taxon>
    </lineage>
</organism>
<sequence>MTISDATPHNLTAGPPAADIASLTSPVSAMHFVIGPHCTPIEAMGQAAGVTSAALPLILEGLADAANVCADVQAVLTELVDITARHRAGDLVGSITYDGAHVTVSVGDMDCPLPAPEVEPGLYLVRGLATDVGQYAGDHGGRVTWAAVAVRS</sequence>
<dbReference type="Proteomes" id="UP001500124">
    <property type="component" value="Unassembled WGS sequence"/>
</dbReference>
<gene>
    <name evidence="1" type="ORF">GCM10023336_55460</name>
</gene>
<keyword evidence="2" id="KW-1185">Reference proteome</keyword>
<evidence type="ECO:0000313" key="2">
    <source>
        <dbReference type="Proteomes" id="UP001500124"/>
    </source>
</evidence>
<accession>A0ABP9L748</accession>
<evidence type="ECO:0008006" key="3">
    <source>
        <dbReference type="Google" id="ProtNLM"/>
    </source>
</evidence>
<reference evidence="2" key="1">
    <citation type="journal article" date="2019" name="Int. J. Syst. Evol. Microbiol.">
        <title>The Global Catalogue of Microorganisms (GCM) 10K type strain sequencing project: providing services to taxonomists for standard genome sequencing and annotation.</title>
        <authorList>
            <consortium name="The Broad Institute Genomics Platform"/>
            <consortium name="The Broad Institute Genome Sequencing Center for Infectious Disease"/>
            <person name="Wu L."/>
            <person name="Ma J."/>
        </authorList>
    </citation>
    <scope>NUCLEOTIDE SEQUENCE [LARGE SCALE GENOMIC DNA]</scope>
    <source>
        <strain evidence="2">JCM 18410</strain>
    </source>
</reference>
<protein>
    <recommendedName>
        <fullName evidence="3">ATP-binding protein</fullName>
    </recommendedName>
</protein>
<proteinExistence type="predicted"/>
<dbReference type="EMBL" id="BAABKC010000087">
    <property type="protein sequence ID" value="GAA5070374.1"/>
    <property type="molecule type" value="Genomic_DNA"/>
</dbReference>
<comment type="caution">
    <text evidence="1">The sequence shown here is derived from an EMBL/GenBank/DDBJ whole genome shotgun (WGS) entry which is preliminary data.</text>
</comment>